<feature type="transmembrane region" description="Helical" evidence="6">
    <location>
        <begin position="5"/>
        <end position="24"/>
    </location>
</feature>
<gene>
    <name evidence="7" type="ORF">RUM4293_00104</name>
</gene>
<dbReference type="InterPro" id="IPR038330">
    <property type="entry name" value="TspO/MBR-related_sf"/>
</dbReference>
<dbReference type="PANTHER" id="PTHR10057:SF0">
    <property type="entry name" value="TRANSLOCATOR PROTEIN"/>
    <property type="match status" value="1"/>
</dbReference>
<keyword evidence="5 6" id="KW-0472">Membrane</keyword>
<evidence type="ECO:0000256" key="5">
    <source>
        <dbReference type="ARBA" id="ARBA00023136"/>
    </source>
</evidence>
<protein>
    <submittedName>
        <fullName evidence="7">TspO/MBR family protein</fullName>
    </submittedName>
</protein>
<dbReference type="Proteomes" id="UP000050786">
    <property type="component" value="Unassembled WGS sequence"/>
</dbReference>
<feature type="transmembrane region" description="Helical" evidence="6">
    <location>
        <begin position="44"/>
        <end position="62"/>
    </location>
</feature>
<feature type="transmembrane region" description="Helical" evidence="6">
    <location>
        <begin position="74"/>
        <end position="92"/>
    </location>
</feature>
<evidence type="ECO:0000313" key="8">
    <source>
        <dbReference type="Proteomes" id="UP000050786"/>
    </source>
</evidence>
<reference evidence="8" key="1">
    <citation type="submission" date="2015-09" db="EMBL/GenBank/DDBJ databases">
        <authorList>
            <person name="Rodrigo-Torres L."/>
            <person name="Arahal D.R."/>
        </authorList>
    </citation>
    <scope>NUCLEOTIDE SEQUENCE [LARGE SCALE GENOMIC DNA]</scope>
    <source>
        <strain evidence="8">CECT 4293</strain>
    </source>
</reference>
<comment type="similarity">
    <text evidence="2">Belongs to the TspO/BZRP family.</text>
</comment>
<keyword evidence="3 6" id="KW-0812">Transmembrane</keyword>
<name>A0A0N7LN25_9RHOB</name>
<evidence type="ECO:0000256" key="3">
    <source>
        <dbReference type="ARBA" id="ARBA00022692"/>
    </source>
</evidence>
<feature type="transmembrane region" description="Helical" evidence="6">
    <location>
        <begin position="98"/>
        <end position="116"/>
    </location>
</feature>
<dbReference type="AlphaFoldDB" id="A0A0N7LN25"/>
<organism evidence="7 8">
    <name type="scientific">Ruegeria atlantica</name>
    <dbReference type="NCBI Taxonomy" id="81569"/>
    <lineage>
        <taxon>Bacteria</taxon>
        <taxon>Pseudomonadati</taxon>
        <taxon>Pseudomonadota</taxon>
        <taxon>Alphaproteobacteria</taxon>
        <taxon>Rhodobacterales</taxon>
        <taxon>Roseobacteraceae</taxon>
        <taxon>Ruegeria</taxon>
    </lineage>
</organism>
<dbReference type="InterPro" id="IPR004307">
    <property type="entry name" value="TspO_MBR"/>
</dbReference>
<dbReference type="RefSeq" id="WP_058271390.1">
    <property type="nucleotide sequence ID" value="NZ_CYPS01000004.1"/>
</dbReference>
<dbReference type="FunFam" id="1.20.1260.100:FF:000001">
    <property type="entry name" value="translocator protein 2"/>
    <property type="match status" value="1"/>
</dbReference>
<evidence type="ECO:0000256" key="6">
    <source>
        <dbReference type="SAM" id="Phobius"/>
    </source>
</evidence>
<dbReference type="Pfam" id="PF03073">
    <property type="entry name" value="TspO_MBR"/>
    <property type="match status" value="1"/>
</dbReference>
<dbReference type="PIRSF" id="PIRSF005859">
    <property type="entry name" value="PBR"/>
    <property type="match status" value="1"/>
</dbReference>
<dbReference type="CDD" id="cd15904">
    <property type="entry name" value="TSPO_MBR"/>
    <property type="match status" value="1"/>
</dbReference>
<evidence type="ECO:0000256" key="2">
    <source>
        <dbReference type="ARBA" id="ARBA00007524"/>
    </source>
</evidence>
<accession>A0A0N7LN25</accession>
<evidence type="ECO:0000256" key="4">
    <source>
        <dbReference type="ARBA" id="ARBA00022989"/>
    </source>
</evidence>
<dbReference type="PANTHER" id="PTHR10057">
    <property type="entry name" value="PERIPHERAL-TYPE BENZODIAZEPINE RECEPTOR"/>
    <property type="match status" value="1"/>
</dbReference>
<feature type="transmembrane region" description="Helical" evidence="6">
    <location>
        <begin position="128"/>
        <end position="149"/>
    </location>
</feature>
<dbReference type="EMBL" id="CYPS01000004">
    <property type="protein sequence ID" value="CUH41236.1"/>
    <property type="molecule type" value="Genomic_DNA"/>
</dbReference>
<keyword evidence="4 6" id="KW-1133">Transmembrane helix</keyword>
<dbReference type="GO" id="GO:0016020">
    <property type="term" value="C:membrane"/>
    <property type="evidence" value="ECO:0007669"/>
    <property type="project" value="UniProtKB-SubCell"/>
</dbReference>
<comment type="subcellular location">
    <subcellularLocation>
        <location evidence="1">Membrane</location>
        <topology evidence="1">Multi-pass membrane protein</topology>
    </subcellularLocation>
</comment>
<dbReference type="Gene3D" id="1.20.1260.100">
    <property type="entry name" value="TspO/MBR protein"/>
    <property type="match status" value="1"/>
</dbReference>
<dbReference type="GO" id="GO:0033013">
    <property type="term" value="P:tetrapyrrole metabolic process"/>
    <property type="evidence" value="ECO:0007669"/>
    <property type="project" value="UniProtKB-ARBA"/>
</dbReference>
<keyword evidence="8" id="KW-1185">Reference proteome</keyword>
<sequence length="150" mass="16840">MSNWLIRVAFLALMLGGGVLIGTLTAPGEWYAQLSKPAFNPPNWIFGPVWTVLYVLIAMAGWRQFEADRSSVAMKLWWAQMGLNFLWSPTFFVLQLPWVAFVVIVGLLIVIVIFIARIRYSDRASALAFLPYFAWVAFAAALNLSIAILN</sequence>
<evidence type="ECO:0000313" key="7">
    <source>
        <dbReference type="EMBL" id="CUH41236.1"/>
    </source>
</evidence>
<proteinExistence type="inferred from homology"/>
<evidence type="ECO:0000256" key="1">
    <source>
        <dbReference type="ARBA" id="ARBA00004141"/>
    </source>
</evidence>